<dbReference type="EMBL" id="MTSL01000012">
    <property type="protein sequence ID" value="PJF20040.1"/>
    <property type="molecule type" value="Genomic_DNA"/>
</dbReference>
<name>A0A2H9TQT6_9FUNG</name>
<feature type="signal peptide" evidence="1">
    <location>
        <begin position="1"/>
        <end position="20"/>
    </location>
</feature>
<evidence type="ECO:0000256" key="1">
    <source>
        <dbReference type="SAM" id="SignalP"/>
    </source>
</evidence>
<protein>
    <submittedName>
        <fullName evidence="2">Uncharacterized protein</fullName>
    </submittedName>
</protein>
<gene>
    <name evidence="2" type="ORF">PSACC_00138</name>
</gene>
<evidence type="ECO:0000313" key="3">
    <source>
        <dbReference type="Proteomes" id="UP000240830"/>
    </source>
</evidence>
<reference evidence="2 3" key="1">
    <citation type="submission" date="2016-10" db="EMBL/GenBank/DDBJ databases">
        <title>The genome of Paramicrosporidium saccamoebae is the missing link in understanding Cryptomycota and Microsporidia evolution.</title>
        <authorList>
            <person name="Quandt C.A."/>
            <person name="Beaudet D."/>
            <person name="Corsaro D."/>
            <person name="Michel R."/>
            <person name="Corradi N."/>
            <person name="James T."/>
        </authorList>
    </citation>
    <scope>NUCLEOTIDE SEQUENCE [LARGE SCALE GENOMIC DNA]</scope>
    <source>
        <strain evidence="2 3">KSL3</strain>
    </source>
</reference>
<feature type="chain" id="PRO_5016240862" evidence="1">
    <location>
        <begin position="21"/>
        <end position="362"/>
    </location>
</feature>
<keyword evidence="3" id="KW-1185">Reference proteome</keyword>
<proteinExistence type="predicted"/>
<comment type="caution">
    <text evidence="2">The sequence shown here is derived from an EMBL/GenBank/DDBJ whole genome shotgun (WGS) entry which is preliminary data.</text>
</comment>
<accession>A0A2H9TQT6</accession>
<sequence length="362" mass="40077">MRSMLLVTLCVLSFASVSFSALVFGDRFGSIPLGQEELTAFAYTLQTNEHQVGLYLDSQHILVEGTNFFTVILGSQTRLLSPGETDILHHGEQIAVMGILAENITKEHIWAVVSQISSLELLIHNLSRLRNEVFVFGFNIATSSFPEAQLSPPPLQLSLPVIQLSPTNHWSRGHKRPYDDGGVSPVLKRVRLVDLVIQDRRFYCNYANTRIDQDDTCVNIEVNFGTYTASASAKLTGRGMTLTCKGGANILVLHDGQVQEGSIMPAKENFPDFDFNQETVTLMSSYDEMTRSVEALYGDVVVILVPYSNDSNNQLVTLAGAQQLLGNPKDALANFDKFSAKFCGDKVIAFVFVVKPRKQDDY</sequence>
<dbReference type="AlphaFoldDB" id="A0A2H9TQT6"/>
<keyword evidence="1" id="KW-0732">Signal</keyword>
<evidence type="ECO:0000313" key="2">
    <source>
        <dbReference type="EMBL" id="PJF20040.1"/>
    </source>
</evidence>
<dbReference type="Proteomes" id="UP000240830">
    <property type="component" value="Unassembled WGS sequence"/>
</dbReference>
<organism evidence="2 3">
    <name type="scientific">Paramicrosporidium saccamoebae</name>
    <dbReference type="NCBI Taxonomy" id="1246581"/>
    <lineage>
        <taxon>Eukaryota</taxon>
        <taxon>Fungi</taxon>
        <taxon>Fungi incertae sedis</taxon>
        <taxon>Cryptomycota</taxon>
        <taxon>Cryptomycota incertae sedis</taxon>
        <taxon>Paramicrosporidium</taxon>
    </lineage>
</organism>